<organism evidence="1 2">
    <name type="scientific">Winslowiella toletana</name>
    <dbReference type="NCBI Taxonomy" id="92490"/>
    <lineage>
        <taxon>Bacteria</taxon>
        <taxon>Pseudomonadati</taxon>
        <taxon>Pseudomonadota</taxon>
        <taxon>Gammaproteobacteria</taxon>
        <taxon>Enterobacterales</taxon>
        <taxon>Erwiniaceae</taxon>
        <taxon>Winslowiella</taxon>
    </lineage>
</organism>
<comment type="caution">
    <text evidence="1">The sequence shown here is derived from an EMBL/GenBank/DDBJ whole genome shotgun (WGS) entry which is preliminary data.</text>
</comment>
<keyword evidence="2" id="KW-1185">Reference proteome</keyword>
<dbReference type="Pfam" id="PF11692">
    <property type="entry name" value="DUF3289"/>
    <property type="match status" value="1"/>
</dbReference>
<gene>
    <name evidence="1" type="ORF">J2125_002795</name>
</gene>
<name>A0ABS4PCE5_9GAMM</name>
<proteinExistence type="predicted"/>
<reference evidence="2" key="2">
    <citation type="submission" date="2023-07" db="EMBL/GenBank/DDBJ databases">
        <title>Genome mining of underrepresented organisms for secondary metabolites.</title>
        <authorList>
            <person name="D'Agostino P.M."/>
        </authorList>
    </citation>
    <scope>NUCLEOTIDE SEQUENCE [LARGE SCALE GENOMIC DNA]</scope>
    <source>
        <strain evidence="2">WS4403</strain>
    </source>
</reference>
<evidence type="ECO:0000313" key="1">
    <source>
        <dbReference type="EMBL" id="MBP2169603.1"/>
    </source>
</evidence>
<dbReference type="Proteomes" id="UP001195624">
    <property type="component" value="Unassembled WGS sequence"/>
</dbReference>
<dbReference type="InterPro" id="IPR017483">
    <property type="entry name" value="CHP03034"/>
</dbReference>
<reference evidence="1 2" key="1">
    <citation type="submission" date="2021-03" db="EMBL/GenBank/DDBJ databases">
        <authorList>
            <person name="D'Agostino P."/>
            <person name="Huntemann M."/>
            <person name="Clum A."/>
            <person name="Spunde A."/>
            <person name="Palaniappan K."/>
            <person name="Ritter S."/>
            <person name="Mikhailova N."/>
            <person name="Chen I.-M."/>
            <person name="Stamatis D."/>
            <person name="Reddy T."/>
            <person name="O'Malley R."/>
            <person name="Daum C."/>
            <person name="Shapiro N."/>
            <person name="Ivanova N."/>
            <person name="Kyrpides N."/>
            <person name="Woyke T."/>
        </authorList>
    </citation>
    <scope>NUCLEOTIDE SEQUENCE [LARGE SCALE GENOMIC DNA]</scope>
    <source>
        <strain evidence="1 2">WS4403</strain>
    </source>
</reference>
<dbReference type="EMBL" id="JAGGMQ010000001">
    <property type="protein sequence ID" value="MBP2169603.1"/>
    <property type="molecule type" value="Genomic_DNA"/>
</dbReference>
<dbReference type="RefSeq" id="WP_083865630.1">
    <property type="nucleotide sequence ID" value="NZ_JAGGMQ010000001.1"/>
</dbReference>
<protein>
    <recommendedName>
        <fullName evidence="3">DUF3289 family protein</fullName>
    </recommendedName>
</protein>
<accession>A0ABS4PCE5</accession>
<evidence type="ECO:0008006" key="3">
    <source>
        <dbReference type="Google" id="ProtNLM"/>
    </source>
</evidence>
<sequence length="202" mass="23943">MKLNNHKKESSMSLPSVALQFPFTLYQTKNTFDDYDANDMRYGDLSEHCLKGHYNLKAIVEGIDPWNSEVETYPSGNYAFSRPVIINQSTNHREIAKLLFDHFRRHSWLDKYNGLSVSIHDVYATQITIESLYIDETRFRAKIHYKGQDHFGLDVQDIMNLRFHHIPIFRIWFVLQRWEKFGFKPFMTNMSATLDITGERNR</sequence>
<evidence type="ECO:0000313" key="2">
    <source>
        <dbReference type="Proteomes" id="UP001195624"/>
    </source>
</evidence>